<reference evidence="1 2" key="1">
    <citation type="submission" date="2011-12" db="EMBL/GenBank/DDBJ databases">
        <title>The complete genome of Niastella koreensis GR20-10.</title>
        <authorList>
            <consortium name="US DOE Joint Genome Institute (JGI-PGF)"/>
            <person name="Lucas S."/>
            <person name="Han J."/>
            <person name="Lapidus A."/>
            <person name="Bruce D."/>
            <person name="Goodwin L."/>
            <person name="Pitluck S."/>
            <person name="Peters L."/>
            <person name="Kyrpides N."/>
            <person name="Mavromatis K."/>
            <person name="Ivanova N."/>
            <person name="Mikhailova N."/>
            <person name="Davenport K."/>
            <person name="Saunders E."/>
            <person name="Detter J.C."/>
            <person name="Tapia R."/>
            <person name="Han C."/>
            <person name="Land M."/>
            <person name="Hauser L."/>
            <person name="Markowitz V."/>
            <person name="Cheng J.-F."/>
            <person name="Hugenholtz P."/>
            <person name="Woyke T."/>
            <person name="Wu D."/>
            <person name="Tindall B."/>
            <person name="Pomrenke H."/>
            <person name="Brambilla E."/>
            <person name="Klenk H.-P."/>
            <person name="Eisen J.A."/>
        </authorList>
    </citation>
    <scope>NUCLEOTIDE SEQUENCE [LARGE SCALE GENOMIC DNA]</scope>
    <source>
        <strain evidence="2">DSM 17620 / KACC 11465 / NBRC 106392 / GR20-10</strain>
    </source>
</reference>
<dbReference type="KEGG" id="nko:Niako_3443"/>
<evidence type="ECO:0000313" key="1">
    <source>
        <dbReference type="EMBL" id="AEV99747.1"/>
    </source>
</evidence>
<gene>
    <name evidence="1" type="ordered locus">Niako_3443</name>
</gene>
<dbReference type="STRING" id="700598.Niako_3443"/>
<name>G8TKR8_NIAKG</name>
<organism evidence="1 2">
    <name type="scientific">Niastella koreensis (strain DSM 17620 / KACC 11465 / NBRC 106392 / GR20-10)</name>
    <dbReference type="NCBI Taxonomy" id="700598"/>
    <lineage>
        <taxon>Bacteria</taxon>
        <taxon>Pseudomonadati</taxon>
        <taxon>Bacteroidota</taxon>
        <taxon>Chitinophagia</taxon>
        <taxon>Chitinophagales</taxon>
        <taxon>Chitinophagaceae</taxon>
        <taxon>Niastella</taxon>
    </lineage>
</organism>
<protein>
    <submittedName>
        <fullName evidence="1">Uncharacterized protein</fullName>
    </submittedName>
</protein>
<proteinExistence type="predicted"/>
<accession>G8TKR8</accession>
<dbReference type="Proteomes" id="UP000005438">
    <property type="component" value="Chromosome"/>
</dbReference>
<dbReference type="HOGENOM" id="CLU_2881277_0_0_10"/>
<sequence length="63" mass="7374">MKGSFKLQAISYKPIHRFAANPTKNIELRTLNLELFPLYQRYQLCQPYQLESLVNSSTDQLVN</sequence>
<dbReference type="AlphaFoldDB" id="G8TKR8"/>
<dbReference type="EMBL" id="CP003178">
    <property type="protein sequence ID" value="AEV99747.1"/>
    <property type="molecule type" value="Genomic_DNA"/>
</dbReference>
<evidence type="ECO:0000313" key="2">
    <source>
        <dbReference type="Proteomes" id="UP000005438"/>
    </source>
</evidence>